<dbReference type="InterPro" id="IPR019398">
    <property type="entry name" value="Pre-rRNA_process_TSR2"/>
</dbReference>
<dbReference type="InterPro" id="IPR045269">
    <property type="entry name" value="Atg1-like"/>
</dbReference>
<dbReference type="AlphaFoldDB" id="A0A8I3A7X3"/>
<keyword evidence="2" id="KW-0698">rRNA processing</keyword>
<dbReference type="SUPFAM" id="SSF56112">
    <property type="entry name" value="Protein kinase-like (PK-like)"/>
    <property type="match status" value="1"/>
</dbReference>
<feature type="region of interest" description="Disordered" evidence="3">
    <location>
        <begin position="472"/>
        <end position="533"/>
    </location>
</feature>
<proteinExistence type="inferred from homology"/>
<dbReference type="Proteomes" id="UP000683000">
    <property type="component" value="Unassembled WGS sequence"/>
</dbReference>
<dbReference type="PANTHER" id="PTHR24348">
    <property type="entry name" value="SERINE/THREONINE-PROTEIN KINASE UNC-51-RELATED"/>
    <property type="match status" value="1"/>
</dbReference>
<protein>
    <submittedName>
        <fullName evidence="5">Kinase-like domain-containing protein</fullName>
    </submittedName>
</protein>
<dbReference type="SMART" id="SM00220">
    <property type="entry name" value="S_TKc"/>
    <property type="match status" value="1"/>
</dbReference>
<dbReference type="GO" id="GO:0005524">
    <property type="term" value="F:ATP binding"/>
    <property type="evidence" value="ECO:0007669"/>
    <property type="project" value="InterPro"/>
</dbReference>
<comment type="caution">
    <text evidence="5">The sequence shown here is derived from an EMBL/GenBank/DDBJ whole genome shotgun (WGS) entry which is preliminary data.</text>
</comment>
<keyword evidence="5" id="KW-0808">Transferase</keyword>
<evidence type="ECO:0000256" key="3">
    <source>
        <dbReference type="SAM" id="MobiDB-lite"/>
    </source>
</evidence>
<keyword evidence="5" id="KW-0418">Kinase</keyword>
<dbReference type="PROSITE" id="PS50011">
    <property type="entry name" value="PROTEIN_KINASE_DOM"/>
    <property type="match status" value="1"/>
</dbReference>
<dbReference type="InterPro" id="IPR000719">
    <property type="entry name" value="Prot_kinase_dom"/>
</dbReference>
<evidence type="ECO:0000313" key="6">
    <source>
        <dbReference type="Proteomes" id="UP000683000"/>
    </source>
</evidence>
<organism evidence="5 6">
    <name type="scientific">Boletus reticuloceps</name>
    <dbReference type="NCBI Taxonomy" id="495285"/>
    <lineage>
        <taxon>Eukaryota</taxon>
        <taxon>Fungi</taxon>
        <taxon>Dikarya</taxon>
        <taxon>Basidiomycota</taxon>
        <taxon>Agaricomycotina</taxon>
        <taxon>Agaricomycetes</taxon>
        <taxon>Agaricomycetidae</taxon>
        <taxon>Boletales</taxon>
        <taxon>Boletineae</taxon>
        <taxon>Boletaceae</taxon>
        <taxon>Boletoideae</taxon>
        <taxon>Boletus</taxon>
    </lineage>
</organism>
<dbReference type="GO" id="GO:0006364">
    <property type="term" value="P:rRNA processing"/>
    <property type="evidence" value="ECO:0007669"/>
    <property type="project" value="UniProtKB-KW"/>
</dbReference>
<evidence type="ECO:0000256" key="1">
    <source>
        <dbReference type="ARBA" id="ARBA00006524"/>
    </source>
</evidence>
<accession>A0A8I3A7X3</accession>
<dbReference type="GO" id="GO:0004674">
    <property type="term" value="F:protein serine/threonine kinase activity"/>
    <property type="evidence" value="ECO:0007669"/>
    <property type="project" value="InterPro"/>
</dbReference>
<evidence type="ECO:0000256" key="2">
    <source>
        <dbReference type="ARBA" id="ARBA00022552"/>
    </source>
</evidence>
<dbReference type="GO" id="GO:0005737">
    <property type="term" value="C:cytoplasm"/>
    <property type="evidence" value="ECO:0007669"/>
    <property type="project" value="TreeGrafter"/>
</dbReference>
<evidence type="ECO:0000313" key="5">
    <source>
        <dbReference type="EMBL" id="KAG6375173.1"/>
    </source>
</evidence>
<name>A0A8I3A7X3_9AGAM</name>
<feature type="domain" description="Protein kinase" evidence="4">
    <location>
        <begin position="14"/>
        <end position="275"/>
    </location>
</feature>
<feature type="compositionally biased region" description="Acidic residues" evidence="3">
    <location>
        <begin position="487"/>
        <end position="501"/>
    </location>
</feature>
<reference evidence="5" key="1">
    <citation type="submission" date="2021-03" db="EMBL/GenBank/DDBJ databases">
        <title>Evolutionary innovations through gain and loss of genes in the ectomycorrhizal Boletales.</title>
        <authorList>
            <person name="Wu G."/>
            <person name="Miyauchi S."/>
            <person name="Morin E."/>
            <person name="Yang Z.-L."/>
            <person name="Xu J."/>
            <person name="Martin F.M."/>
        </authorList>
    </citation>
    <scope>NUCLEOTIDE SEQUENCE</scope>
    <source>
        <strain evidence="5">BR01</strain>
    </source>
</reference>
<sequence length="533" mass="60210">MPLPNFSCQYVGRYYLTFALSSGATSSVYGAVDQEHSGKYAIKCISKSELSPKQLLLRTSEVFHHQIVTGCPHVLPLQEIIDNDLYMFIVFDLCGGDLFQAIWGSRLYMRNNPLIKETFLDILDGVYACHARGVFHRDLKPENILCGESGTDIQIADFGLATRKRICRGSRCGTPDYMSPEQWAKNIVYYPSLADIWSLGIILLNLVTGRRPWKFARASDIQFRAFLDDENYLYNTFPISRELNMLLKWVLCPNPMGRLQILQIREAILKMDTFYRIPWPSGNGTLRRPRRVTLTQELHFQDCVGLEVASAIDITFKKKYMSTPHPNTILFTRGTLARLTLWPTLRLAVHASWGGPASAEKQRWLAGVLVDQFEPFIVGHSSPVPIPVPMYSRIRSTPGMGMDRELEPPPDEIYVEELLLQIMADEFDVVLEDDSAAAVARDIVKLFETVCAGDETFVKEFEAQADMVKGKVPKHEMGVGSGSESGSEWEDDEDGEAESEGESIPQLLNHSKPREEPQVDEDGFTMIKKKGRQ</sequence>
<dbReference type="InterPro" id="IPR011009">
    <property type="entry name" value="Kinase-like_dom_sf"/>
</dbReference>
<dbReference type="PANTHER" id="PTHR24348:SF68">
    <property type="entry name" value="SERINE_THREONINE-PROTEIN KINASE ATG1C"/>
    <property type="match status" value="1"/>
</dbReference>
<dbReference type="Pfam" id="PF10273">
    <property type="entry name" value="WGG"/>
    <property type="match status" value="1"/>
</dbReference>
<dbReference type="Gene3D" id="1.10.510.10">
    <property type="entry name" value="Transferase(Phosphotransferase) domain 1"/>
    <property type="match status" value="1"/>
</dbReference>
<dbReference type="OrthoDB" id="541276at2759"/>
<evidence type="ECO:0000259" key="4">
    <source>
        <dbReference type="PROSITE" id="PS50011"/>
    </source>
</evidence>
<keyword evidence="6" id="KW-1185">Reference proteome</keyword>
<dbReference type="PROSITE" id="PS00108">
    <property type="entry name" value="PROTEIN_KINASE_ST"/>
    <property type="match status" value="1"/>
</dbReference>
<dbReference type="Pfam" id="PF00069">
    <property type="entry name" value="Pkinase"/>
    <property type="match status" value="1"/>
</dbReference>
<gene>
    <name evidence="5" type="ORF">JVT61DRAFT_3381</name>
</gene>
<dbReference type="InterPro" id="IPR008271">
    <property type="entry name" value="Ser/Thr_kinase_AS"/>
</dbReference>
<dbReference type="GO" id="GO:0010506">
    <property type="term" value="P:regulation of autophagy"/>
    <property type="evidence" value="ECO:0007669"/>
    <property type="project" value="InterPro"/>
</dbReference>
<comment type="similarity">
    <text evidence="1">Belongs to the TSR2 family.</text>
</comment>
<dbReference type="EMBL" id="JAGFBS010000015">
    <property type="protein sequence ID" value="KAG6375173.1"/>
    <property type="molecule type" value="Genomic_DNA"/>
</dbReference>